<dbReference type="AlphaFoldDB" id="A0A6P8VRM3"/>
<dbReference type="InterPro" id="IPR048365">
    <property type="entry name" value="TNP-like_RNaseH_N"/>
</dbReference>
<feature type="domain" description="THAP-type" evidence="8">
    <location>
        <begin position="1"/>
        <end position="83"/>
    </location>
</feature>
<dbReference type="PROSITE" id="PS50950">
    <property type="entry name" value="ZF_THAP"/>
    <property type="match status" value="1"/>
</dbReference>
<accession>A0A6P8VRM3</accession>
<name>A0A6P8VRM3_GYMAC</name>
<dbReference type="Pfam" id="PF05485">
    <property type="entry name" value="THAP"/>
    <property type="match status" value="1"/>
</dbReference>
<keyword evidence="3" id="KW-0862">Zinc</keyword>
<keyword evidence="6" id="KW-0175">Coiled coil</keyword>
<evidence type="ECO:0000256" key="4">
    <source>
        <dbReference type="ARBA" id="ARBA00023125"/>
    </source>
</evidence>
<dbReference type="PANTHER" id="PTHR47696:SF2">
    <property type="entry name" value="PROVISIONAL ORTHOLOG OF THAP DOMAIN CONTAINING 1"/>
    <property type="match status" value="1"/>
</dbReference>
<dbReference type="SMART" id="SM00980">
    <property type="entry name" value="THAP"/>
    <property type="match status" value="1"/>
</dbReference>
<protein>
    <submittedName>
        <fullName evidence="10">LOW QUALITY PROTEIN: THAP domain-containing protein 6-like</fullName>
    </submittedName>
</protein>
<evidence type="ECO:0000256" key="2">
    <source>
        <dbReference type="ARBA" id="ARBA00022771"/>
    </source>
</evidence>
<dbReference type="OrthoDB" id="7312725at2759"/>
<evidence type="ECO:0000256" key="7">
    <source>
        <dbReference type="SAM" id="MobiDB-lite"/>
    </source>
</evidence>
<dbReference type="PANTHER" id="PTHR47696">
    <property type="entry name" value="THAP DOMAIN-CONTAINING PROTEIN 2"/>
    <property type="match status" value="1"/>
</dbReference>
<feature type="compositionally biased region" description="Polar residues" evidence="7">
    <location>
        <begin position="118"/>
        <end position="127"/>
    </location>
</feature>
<dbReference type="RefSeq" id="XP_034087753.1">
    <property type="nucleotide sequence ID" value="XM_034231862.1"/>
</dbReference>
<evidence type="ECO:0000259" key="8">
    <source>
        <dbReference type="PROSITE" id="PS50950"/>
    </source>
</evidence>
<keyword evidence="1" id="KW-0479">Metal-binding</keyword>
<reference evidence="10" key="1">
    <citation type="submission" date="2025-08" db="UniProtKB">
        <authorList>
            <consortium name="RefSeq"/>
        </authorList>
    </citation>
    <scope>IDENTIFICATION</scope>
</reference>
<evidence type="ECO:0000313" key="10">
    <source>
        <dbReference type="RefSeq" id="XP_034087753.1"/>
    </source>
</evidence>
<feature type="region of interest" description="Disordered" evidence="7">
    <location>
        <begin position="90"/>
        <end position="135"/>
    </location>
</feature>
<sequence>MPEHCAAYCCANRRTIANSWVGITFHKFPKDKDMRKKWEVALRREGFTASESSVICSEHFKQDEFDRTGQIVRLRDGVIPSIFSFPVHLQRPEKGRTTSTSRKAEESLSVAPQDDPEASTSHSQPQPNDDHSYVLPASPTALKARLNEALARVESLEREIKNAMAREKRAKTTVRSLLGDLREKNLINEELKERLDFYSDLQIDFKAKQGHREFALTLHLHGPKTYKYLRETTNLPLPHPHTLQRWLCSVDGKPGLNKMMLDMLERRCQEDQAKYGCVALMLDAMAIRKQYNPHNQSMSGFVDMGDGNNETDVATEALVFMVVVLQGHWKAPIAYYLTKSLSPETQRVLLSHALEELHARGIRGGICHHGWACLQRQHVQPTWV</sequence>
<organism evidence="9 10">
    <name type="scientific">Gymnodraco acuticeps</name>
    <name type="common">Antarctic dragonfish</name>
    <dbReference type="NCBI Taxonomy" id="8218"/>
    <lineage>
        <taxon>Eukaryota</taxon>
        <taxon>Metazoa</taxon>
        <taxon>Chordata</taxon>
        <taxon>Craniata</taxon>
        <taxon>Vertebrata</taxon>
        <taxon>Euteleostomi</taxon>
        <taxon>Actinopterygii</taxon>
        <taxon>Neopterygii</taxon>
        <taxon>Teleostei</taxon>
        <taxon>Neoteleostei</taxon>
        <taxon>Acanthomorphata</taxon>
        <taxon>Eupercaria</taxon>
        <taxon>Perciformes</taxon>
        <taxon>Notothenioidei</taxon>
        <taxon>Bathydraconidae</taxon>
        <taxon>Gymnodraco</taxon>
    </lineage>
</organism>
<dbReference type="SMART" id="SM00692">
    <property type="entry name" value="DM3"/>
    <property type="match status" value="1"/>
</dbReference>
<dbReference type="KEGG" id="gacu:117556525"/>
<dbReference type="InterPro" id="IPR021896">
    <property type="entry name" value="THAP9-like_HTH"/>
</dbReference>
<dbReference type="InterPro" id="IPR026521">
    <property type="entry name" value="THAP2"/>
</dbReference>
<proteinExistence type="predicted"/>
<dbReference type="Pfam" id="PF21787">
    <property type="entry name" value="TNP-like_RNaseH_N"/>
    <property type="match status" value="1"/>
</dbReference>
<dbReference type="GO" id="GO:0003677">
    <property type="term" value="F:DNA binding"/>
    <property type="evidence" value="ECO:0007669"/>
    <property type="project" value="UniProtKB-UniRule"/>
</dbReference>
<keyword evidence="2 5" id="KW-0863">Zinc-finger</keyword>
<dbReference type="FunCoup" id="A0A6P8VRM3">
    <property type="interactions" value="39"/>
</dbReference>
<feature type="coiled-coil region" evidence="6">
    <location>
        <begin position="143"/>
        <end position="173"/>
    </location>
</feature>
<dbReference type="Proteomes" id="UP000515161">
    <property type="component" value="Unplaced"/>
</dbReference>
<dbReference type="InterPro" id="IPR006612">
    <property type="entry name" value="THAP_Znf"/>
</dbReference>
<gene>
    <name evidence="10" type="primary">LOC117556525</name>
</gene>
<dbReference type="SUPFAM" id="SSF57716">
    <property type="entry name" value="Glucocorticoid receptor-like (DNA-binding domain)"/>
    <property type="match status" value="1"/>
</dbReference>
<evidence type="ECO:0000256" key="5">
    <source>
        <dbReference type="PROSITE-ProRule" id="PRU00309"/>
    </source>
</evidence>
<dbReference type="Pfam" id="PF12017">
    <property type="entry name" value="Tnp_P_element"/>
    <property type="match status" value="1"/>
</dbReference>
<evidence type="ECO:0000313" key="9">
    <source>
        <dbReference type="Proteomes" id="UP000515161"/>
    </source>
</evidence>
<keyword evidence="4 5" id="KW-0238">DNA-binding</keyword>
<evidence type="ECO:0000256" key="1">
    <source>
        <dbReference type="ARBA" id="ARBA00022723"/>
    </source>
</evidence>
<dbReference type="Gene3D" id="6.20.210.20">
    <property type="entry name" value="THAP domain"/>
    <property type="match status" value="1"/>
</dbReference>
<evidence type="ECO:0000256" key="6">
    <source>
        <dbReference type="SAM" id="Coils"/>
    </source>
</evidence>
<evidence type="ECO:0000256" key="3">
    <source>
        <dbReference type="ARBA" id="ARBA00022833"/>
    </source>
</evidence>
<dbReference type="InParanoid" id="A0A6P8VRM3"/>
<dbReference type="InterPro" id="IPR038441">
    <property type="entry name" value="THAP_Znf_sf"/>
</dbReference>
<keyword evidence="9" id="KW-1185">Reference proteome</keyword>
<dbReference type="GeneID" id="117556525"/>
<feature type="compositionally biased region" description="Basic and acidic residues" evidence="7">
    <location>
        <begin position="90"/>
        <end position="106"/>
    </location>
</feature>
<dbReference type="GO" id="GO:0008270">
    <property type="term" value="F:zinc ion binding"/>
    <property type="evidence" value="ECO:0007669"/>
    <property type="project" value="UniProtKB-KW"/>
</dbReference>